<sequence length="30" mass="3467">PNEVNPLIKDLKGIIDKLQQALSLFFLDKR</sequence>
<gene>
    <name evidence="1" type="ORF">LCGC14_1503470</name>
</gene>
<dbReference type="EMBL" id="LAZR01010942">
    <property type="protein sequence ID" value="KKM64234.1"/>
    <property type="molecule type" value="Genomic_DNA"/>
</dbReference>
<protein>
    <submittedName>
        <fullName evidence="1">Uncharacterized protein</fullName>
    </submittedName>
</protein>
<accession>A0A0F9J3G3</accession>
<evidence type="ECO:0000313" key="1">
    <source>
        <dbReference type="EMBL" id="KKM64234.1"/>
    </source>
</evidence>
<organism evidence="1">
    <name type="scientific">marine sediment metagenome</name>
    <dbReference type="NCBI Taxonomy" id="412755"/>
    <lineage>
        <taxon>unclassified sequences</taxon>
        <taxon>metagenomes</taxon>
        <taxon>ecological metagenomes</taxon>
    </lineage>
</organism>
<reference evidence="1" key="1">
    <citation type="journal article" date="2015" name="Nature">
        <title>Complex archaea that bridge the gap between prokaryotes and eukaryotes.</title>
        <authorList>
            <person name="Spang A."/>
            <person name="Saw J.H."/>
            <person name="Jorgensen S.L."/>
            <person name="Zaremba-Niedzwiedzka K."/>
            <person name="Martijn J."/>
            <person name="Lind A.E."/>
            <person name="van Eijk R."/>
            <person name="Schleper C."/>
            <person name="Guy L."/>
            <person name="Ettema T.J."/>
        </authorList>
    </citation>
    <scope>NUCLEOTIDE SEQUENCE</scope>
</reference>
<comment type="caution">
    <text evidence="1">The sequence shown here is derived from an EMBL/GenBank/DDBJ whole genome shotgun (WGS) entry which is preliminary data.</text>
</comment>
<feature type="non-terminal residue" evidence="1">
    <location>
        <position position="1"/>
    </location>
</feature>
<dbReference type="AlphaFoldDB" id="A0A0F9J3G3"/>
<name>A0A0F9J3G3_9ZZZZ</name>
<proteinExistence type="predicted"/>